<dbReference type="EMBL" id="PGOL01003447">
    <property type="protein sequence ID" value="PKI41183.1"/>
    <property type="molecule type" value="Genomic_DNA"/>
</dbReference>
<dbReference type="PANTHER" id="PTHR45844:SF16">
    <property type="entry name" value="TRANSCRIPTION FACTOR BHLH30-LIKE"/>
    <property type="match status" value="1"/>
</dbReference>
<dbReference type="GO" id="GO:0046983">
    <property type="term" value="F:protein dimerization activity"/>
    <property type="evidence" value="ECO:0007669"/>
    <property type="project" value="InterPro"/>
</dbReference>
<protein>
    <recommendedName>
        <fullName evidence="11">PWWP domain-containing protein</fullName>
    </recommendedName>
</protein>
<evidence type="ECO:0000256" key="2">
    <source>
        <dbReference type="ARBA" id="ARBA00023015"/>
    </source>
</evidence>
<dbReference type="PROSITE" id="PS50888">
    <property type="entry name" value="BHLH"/>
    <property type="match status" value="1"/>
</dbReference>
<evidence type="ECO:0000256" key="5">
    <source>
        <dbReference type="ARBA" id="ARBA00023242"/>
    </source>
</evidence>
<dbReference type="GO" id="GO:0003677">
    <property type="term" value="F:DNA binding"/>
    <property type="evidence" value="ECO:0007669"/>
    <property type="project" value="UniProtKB-KW"/>
</dbReference>
<evidence type="ECO:0000259" key="7">
    <source>
        <dbReference type="PROSITE" id="PS50812"/>
    </source>
</evidence>
<gene>
    <name evidence="9" type="ORF">CRG98_038428</name>
</gene>
<dbReference type="InterPro" id="IPR011598">
    <property type="entry name" value="bHLH_dom"/>
</dbReference>
<feature type="domain" description="BHLH" evidence="8">
    <location>
        <begin position="252"/>
        <end position="307"/>
    </location>
</feature>
<evidence type="ECO:0000256" key="3">
    <source>
        <dbReference type="ARBA" id="ARBA00023125"/>
    </source>
</evidence>
<reference evidence="9 10" key="1">
    <citation type="submission" date="2017-11" db="EMBL/GenBank/DDBJ databases">
        <title>De-novo sequencing of pomegranate (Punica granatum L.) genome.</title>
        <authorList>
            <person name="Akparov Z."/>
            <person name="Amiraslanov A."/>
            <person name="Hajiyeva S."/>
            <person name="Abbasov M."/>
            <person name="Kaur K."/>
            <person name="Hamwieh A."/>
            <person name="Solovyev V."/>
            <person name="Salamov A."/>
            <person name="Braich B."/>
            <person name="Kosarev P."/>
            <person name="Mahmoud A."/>
            <person name="Hajiyev E."/>
            <person name="Babayeva S."/>
            <person name="Izzatullayeva V."/>
            <person name="Mammadov A."/>
            <person name="Mammadov A."/>
            <person name="Sharifova S."/>
            <person name="Ojaghi J."/>
            <person name="Eynullazada K."/>
            <person name="Bayramov B."/>
            <person name="Abdulazimova A."/>
            <person name="Shahmuradov I."/>
        </authorList>
    </citation>
    <scope>NUCLEOTIDE SEQUENCE [LARGE SCALE GENOMIC DNA]</scope>
    <source>
        <strain evidence="10">cv. AG2017</strain>
        <tissue evidence="9">Leaf</tissue>
    </source>
</reference>
<evidence type="ECO:0000256" key="6">
    <source>
        <dbReference type="SAM" id="MobiDB-lite"/>
    </source>
</evidence>
<evidence type="ECO:0000256" key="4">
    <source>
        <dbReference type="ARBA" id="ARBA00023163"/>
    </source>
</evidence>
<dbReference type="AlphaFoldDB" id="A0A2I0IBK5"/>
<dbReference type="SUPFAM" id="SSF63748">
    <property type="entry name" value="Tudor/PWWP/MBT"/>
    <property type="match status" value="1"/>
</dbReference>
<keyword evidence="4" id="KW-0804">Transcription</keyword>
<dbReference type="Gene3D" id="2.30.30.140">
    <property type="match status" value="1"/>
</dbReference>
<dbReference type="SUPFAM" id="SSF47459">
    <property type="entry name" value="HLH, helix-loop-helix DNA-binding domain"/>
    <property type="match status" value="1"/>
</dbReference>
<keyword evidence="10" id="KW-1185">Reference proteome</keyword>
<dbReference type="Gene3D" id="4.10.280.10">
    <property type="entry name" value="Helix-loop-helix DNA-binding domain"/>
    <property type="match status" value="1"/>
</dbReference>
<evidence type="ECO:0000259" key="8">
    <source>
        <dbReference type="PROSITE" id="PS50888"/>
    </source>
</evidence>
<keyword evidence="5" id="KW-0539">Nucleus</keyword>
<dbReference type="Pfam" id="PF00855">
    <property type="entry name" value="PWWP"/>
    <property type="match status" value="1"/>
</dbReference>
<accession>A0A2I0IBK5</accession>
<dbReference type="CDD" id="cd05162">
    <property type="entry name" value="PWWP"/>
    <property type="match status" value="1"/>
</dbReference>
<keyword evidence="3" id="KW-0238">DNA-binding</keyword>
<feature type="compositionally biased region" description="Polar residues" evidence="6">
    <location>
        <begin position="189"/>
        <end position="204"/>
    </location>
</feature>
<dbReference type="STRING" id="22663.A0A2I0IBK5"/>
<feature type="domain" description="PWWP" evidence="7">
    <location>
        <begin position="33"/>
        <end position="95"/>
    </location>
</feature>
<evidence type="ECO:0000313" key="10">
    <source>
        <dbReference type="Proteomes" id="UP000233551"/>
    </source>
</evidence>
<keyword evidence="2" id="KW-0805">Transcription regulation</keyword>
<dbReference type="InterPro" id="IPR045847">
    <property type="entry name" value="AIG1-like"/>
</dbReference>
<organism evidence="9 10">
    <name type="scientific">Punica granatum</name>
    <name type="common">Pomegranate</name>
    <dbReference type="NCBI Taxonomy" id="22663"/>
    <lineage>
        <taxon>Eukaryota</taxon>
        <taxon>Viridiplantae</taxon>
        <taxon>Streptophyta</taxon>
        <taxon>Embryophyta</taxon>
        <taxon>Tracheophyta</taxon>
        <taxon>Spermatophyta</taxon>
        <taxon>Magnoliopsida</taxon>
        <taxon>eudicotyledons</taxon>
        <taxon>Gunneridae</taxon>
        <taxon>Pentapetalae</taxon>
        <taxon>rosids</taxon>
        <taxon>malvids</taxon>
        <taxon>Myrtales</taxon>
        <taxon>Lythraceae</taxon>
        <taxon>Punica</taxon>
    </lineage>
</organism>
<sequence length="393" mass="43219">MRFKSRASKGQTSINKGGGDEGTSSQSQGEYALGSLIWIKLRSNSWWPAQVVDENVVSEVNKPAGRSPVDVLVRIYGSYQYVYADLTKCLSEFETVLRQNNGSYLDIFQRALEQDVLISKAGGSKGGGSKRKGAAKARTGASKNIRPSRRPARGNLDVQDTPGKQAAAATPETKAKRKGRTSRKDKQDGTSNEPEGTVLASPSSHLPYASSDPHPTLFLNKINMIQSYDEMIGASNIDNVMVQDDDGQKLAEPSGSHKEAERRRQQHINSLLSTLRSLLPNPTEWPFRGDSDEATLISCHGSGLLKVTLCCDDWPGLNGDLAWTFRAFHDKEIRAEMASSGGRAKLVVRVEWVGRQDEDRVSCLKRALEAVMENRARGFSYMNKQAQTLDELS</sequence>
<dbReference type="GO" id="GO:0005634">
    <property type="term" value="C:nucleus"/>
    <property type="evidence" value="ECO:0007669"/>
    <property type="project" value="UniProtKB-SubCell"/>
</dbReference>
<feature type="region of interest" description="Disordered" evidence="6">
    <location>
        <begin position="120"/>
        <end position="209"/>
    </location>
</feature>
<name>A0A2I0IBK5_PUNGR</name>
<dbReference type="InterPro" id="IPR000313">
    <property type="entry name" value="PWWP_dom"/>
</dbReference>
<evidence type="ECO:0008006" key="11">
    <source>
        <dbReference type="Google" id="ProtNLM"/>
    </source>
</evidence>
<evidence type="ECO:0000256" key="1">
    <source>
        <dbReference type="ARBA" id="ARBA00004123"/>
    </source>
</evidence>
<dbReference type="Proteomes" id="UP000233551">
    <property type="component" value="Unassembled WGS sequence"/>
</dbReference>
<dbReference type="PROSITE" id="PS50812">
    <property type="entry name" value="PWWP"/>
    <property type="match status" value="1"/>
</dbReference>
<comment type="subcellular location">
    <subcellularLocation>
        <location evidence="1">Nucleus</location>
    </subcellularLocation>
</comment>
<dbReference type="GO" id="GO:0003700">
    <property type="term" value="F:DNA-binding transcription factor activity"/>
    <property type="evidence" value="ECO:0007669"/>
    <property type="project" value="InterPro"/>
</dbReference>
<evidence type="ECO:0000313" key="9">
    <source>
        <dbReference type="EMBL" id="PKI41183.1"/>
    </source>
</evidence>
<comment type="caution">
    <text evidence="9">The sequence shown here is derived from an EMBL/GenBank/DDBJ whole genome shotgun (WGS) entry which is preliminary data.</text>
</comment>
<proteinExistence type="predicted"/>
<dbReference type="InterPro" id="IPR036638">
    <property type="entry name" value="HLH_DNA-bd_sf"/>
</dbReference>
<feature type="region of interest" description="Disordered" evidence="6">
    <location>
        <begin position="1"/>
        <end position="26"/>
    </location>
</feature>
<dbReference type="Pfam" id="PF00010">
    <property type="entry name" value="HLH"/>
    <property type="match status" value="1"/>
</dbReference>
<dbReference type="PANTHER" id="PTHR45844">
    <property type="entry name" value="TRANSCRIPTION FACTOR BHLH30"/>
    <property type="match status" value="1"/>
</dbReference>